<dbReference type="Proteomes" id="UP000008311">
    <property type="component" value="Unassembled WGS sequence"/>
</dbReference>
<reference evidence="3" key="1">
    <citation type="journal article" date="2010" name="Nat. Biotechnol.">
        <title>Draft genome sequence of the oilseed species Ricinus communis.</title>
        <authorList>
            <person name="Chan A.P."/>
            <person name="Crabtree J."/>
            <person name="Zhao Q."/>
            <person name="Lorenzi H."/>
            <person name="Orvis J."/>
            <person name="Puiu D."/>
            <person name="Melake-Berhan A."/>
            <person name="Jones K.M."/>
            <person name="Redman J."/>
            <person name="Chen G."/>
            <person name="Cahoon E.B."/>
            <person name="Gedil M."/>
            <person name="Stanke M."/>
            <person name="Haas B.J."/>
            <person name="Wortman J.R."/>
            <person name="Fraser-Liggett C.M."/>
            <person name="Ravel J."/>
            <person name="Rabinowicz P.D."/>
        </authorList>
    </citation>
    <scope>NUCLEOTIDE SEQUENCE [LARGE SCALE GENOMIC DNA]</scope>
    <source>
        <strain evidence="3">cv. Hale</strain>
    </source>
</reference>
<proteinExistence type="predicted"/>
<accession>B9S7B6</accession>
<evidence type="ECO:0000313" key="2">
    <source>
        <dbReference type="EMBL" id="EEF40521.1"/>
    </source>
</evidence>
<evidence type="ECO:0000313" key="3">
    <source>
        <dbReference type="Proteomes" id="UP000008311"/>
    </source>
</evidence>
<keyword evidence="1" id="KW-1133">Transmembrane helix</keyword>
<name>B9S7B6_RICCO</name>
<dbReference type="EMBL" id="EQ973884">
    <property type="protein sequence ID" value="EEF40521.1"/>
    <property type="molecule type" value="Genomic_DNA"/>
</dbReference>
<protein>
    <submittedName>
        <fullName evidence="2">Uncharacterized protein</fullName>
    </submittedName>
</protein>
<keyword evidence="1" id="KW-0812">Transmembrane</keyword>
<keyword evidence="3" id="KW-1185">Reference proteome</keyword>
<feature type="transmembrane region" description="Helical" evidence="1">
    <location>
        <begin position="6"/>
        <end position="21"/>
    </location>
</feature>
<keyword evidence="1" id="KW-0472">Membrane</keyword>
<evidence type="ECO:0000256" key="1">
    <source>
        <dbReference type="SAM" id="Phobius"/>
    </source>
</evidence>
<dbReference type="InParanoid" id="B9S7B6"/>
<organism evidence="2 3">
    <name type="scientific">Ricinus communis</name>
    <name type="common">Castor bean</name>
    <dbReference type="NCBI Taxonomy" id="3988"/>
    <lineage>
        <taxon>Eukaryota</taxon>
        <taxon>Viridiplantae</taxon>
        <taxon>Streptophyta</taxon>
        <taxon>Embryophyta</taxon>
        <taxon>Tracheophyta</taxon>
        <taxon>Spermatophyta</taxon>
        <taxon>Magnoliopsida</taxon>
        <taxon>eudicotyledons</taxon>
        <taxon>Gunneridae</taxon>
        <taxon>Pentapetalae</taxon>
        <taxon>rosids</taxon>
        <taxon>fabids</taxon>
        <taxon>Malpighiales</taxon>
        <taxon>Euphorbiaceae</taxon>
        <taxon>Acalyphoideae</taxon>
        <taxon>Acalypheae</taxon>
        <taxon>Ricinus</taxon>
    </lineage>
</organism>
<gene>
    <name evidence="2" type="ORF">RCOM_0775810</name>
</gene>
<dbReference type="AlphaFoldDB" id="B9S7B6"/>
<sequence length="65" mass="7839">MKRFHGHFVIMTTLAYYRILCKRERERERERERGNKGQSKAVGWWCVVERAKPKPAFSSQQIRNS</sequence>